<feature type="region of interest" description="Disordered" evidence="2">
    <location>
        <begin position="304"/>
        <end position="370"/>
    </location>
</feature>
<proteinExistence type="predicted"/>
<name>A0A8J6LAL5_TENMO</name>
<sequence length="370" mass="41857">MRDLAPTDVARAVVLIESGRTYRAVARALGASKSTINRNVLRSRATGSYDRRRGQGRKRSTTVRDGRFIVLQTLRNRSQTAVQTRSALEEVRGVHICERTVRRRLKEVLLGSYTAAKAPKLEIRHQVARLAFGREHENWNIDQWSQVLFTDESRFCVNTIDWRERIWRRRGERYSQCNFIPKVPFGGGSIMVWSGISLGARTALVIVDRGPLNADRYITNILQDHVDNARPHIARCVTNFLTKTGITKMDWPTRSPDMNSIEHVLDMLGKRVTARIPAPQTTQALQTISVADCEGGGKGEWLSGEERVWRRRGSEEGETGRRVRDVQTKTPRSGFTDPRRKVRGEPNAGVRSQIPYSTARISSSTVGPKK</sequence>
<comment type="caution">
    <text evidence="4">The sequence shown here is derived from an EMBL/GenBank/DDBJ whole genome shotgun (WGS) entry which is preliminary data.</text>
</comment>
<dbReference type="InterPro" id="IPR009057">
    <property type="entry name" value="Homeodomain-like_sf"/>
</dbReference>
<comment type="subcellular location">
    <subcellularLocation>
        <location evidence="1">Nucleus</location>
    </subcellularLocation>
</comment>
<dbReference type="PANTHER" id="PTHR23022">
    <property type="entry name" value="TRANSPOSABLE ELEMENT-RELATED"/>
    <property type="match status" value="1"/>
</dbReference>
<feature type="region of interest" description="Disordered" evidence="2">
    <location>
        <begin position="42"/>
        <end position="61"/>
    </location>
</feature>
<dbReference type="AlphaFoldDB" id="A0A8J6LAL5"/>
<feature type="compositionally biased region" description="Basic and acidic residues" evidence="2">
    <location>
        <begin position="304"/>
        <end position="327"/>
    </location>
</feature>
<reference evidence="4" key="1">
    <citation type="journal article" date="2020" name="J Insects Food Feed">
        <title>The yellow mealworm (Tenebrio molitor) genome: a resource for the emerging insects as food and feed industry.</title>
        <authorList>
            <person name="Eriksson T."/>
            <person name="Andere A."/>
            <person name="Kelstrup H."/>
            <person name="Emery V."/>
            <person name="Picard C."/>
        </authorList>
    </citation>
    <scope>NUCLEOTIDE SEQUENCE</scope>
    <source>
        <strain evidence="4">Stoneville</strain>
        <tissue evidence="4">Whole head</tissue>
    </source>
</reference>
<gene>
    <name evidence="4" type="ORF">GEV33_009665</name>
</gene>
<protein>
    <recommendedName>
        <fullName evidence="3">Transposase Tc1-like domain-containing protein</fullName>
    </recommendedName>
</protein>
<dbReference type="GO" id="GO:0006313">
    <property type="term" value="P:DNA transposition"/>
    <property type="evidence" value="ECO:0007669"/>
    <property type="project" value="InterPro"/>
</dbReference>
<dbReference type="GO" id="GO:0005634">
    <property type="term" value="C:nucleus"/>
    <property type="evidence" value="ECO:0007669"/>
    <property type="project" value="UniProtKB-SubCell"/>
</dbReference>
<feature type="domain" description="Transposase Tc1-like" evidence="3">
    <location>
        <begin position="67"/>
        <end position="138"/>
    </location>
</feature>
<organism evidence="4 5">
    <name type="scientific">Tenebrio molitor</name>
    <name type="common">Yellow mealworm beetle</name>
    <dbReference type="NCBI Taxonomy" id="7067"/>
    <lineage>
        <taxon>Eukaryota</taxon>
        <taxon>Metazoa</taxon>
        <taxon>Ecdysozoa</taxon>
        <taxon>Arthropoda</taxon>
        <taxon>Hexapoda</taxon>
        <taxon>Insecta</taxon>
        <taxon>Pterygota</taxon>
        <taxon>Neoptera</taxon>
        <taxon>Endopterygota</taxon>
        <taxon>Coleoptera</taxon>
        <taxon>Polyphaga</taxon>
        <taxon>Cucujiformia</taxon>
        <taxon>Tenebrionidae</taxon>
        <taxon>Tenebrio</taxon>
    </lineage>
</organism>
<evidence type="ECO:0000256" key="2">
    <source>
        <dbReference type="SAM" id="MobiDB-lite"/>
    </source>
</evidence>
<dbReference type="Proteomes" id="UP000719412">
    <property type="component" value="Unassembled WGS sequence"/>
</dbReference>
<evidence type="ECO:0000313" key="5">
    <source>
        <dbReference type="Proteomes" id="UP000719412"/>
    </source>
</evidence>
<keyword evidence="5" id="KW-1185">Reference proteome</keyword>
<dbReference type="InterPro" id="IPR002492">
    <property type="entry name" value="Transposase_Tc1-like"/>
</dbReference>
<feature type="compositionally biased region" description="Polar residues" evidence="2">
    <location>
        <begin position="354"/>
        <end position="370"/>
    </location>
</feature>
<dbReference type="Pfam" id="PF01498">
    <property type="entry name" value="HTH_Tnp_Tc3_2"/>
    <property type="match status" value="1"/>
</dbReference>
<dbReference type="InterPro" id="IPR036397">
    <property type="entry name" value="RNaseH_sf"/>
</dbReference>
<dbReference type="PANTHER" id="PTHR23022:SF135">
    <property type="entry name" value="SI:DKEY-77F5.3"/>
    <property type="match status" value="1"/>
</dbReference>
<dbReference type="SUPFAM" id="SSF46689">
    <property type="entry name" value="Homeodomain-like"/>
    <property type="match status" value="1"/>
</dbReference>
<evidence type="ECO:0000256" key="1">
    <source>
        <dbReference type="ARBA" id="ARBA00004123"/>
    </source>
</evidence>
<evidence type="ECO:0000313" key="4">
    <source>
        <dbReference type="EMBL" id="KAH0813127.1"/>
    </source>
</evidence>
<dbReference type="GO" id="GO:0003677">
    <property type="term" value="F:DNA binding"/>
    <property type="evidence" value="ECO:0007669"/>
    <property type="project" value="InterPro"/>
</dbReference>
<dbReference type="Gene3D" id="3.30.420.10">
    <property type="entry name" value="Ribonuclease H-like superfamily/Ribonuclease H"/>
    <property type="match status" value="1"/>
</dbReference>
<dbReference type="InterPro" id="IPR052338">
    <property type="entry name" value="Transposase_5"/>
</dbReference>
<accession>A0A8J6LAL5</accession>
<dbReference type="GO" id="GO:0015074">
    <property type="term" value="P:DNA integration"/>
    <property type="evidence" value="ECO:0007669"/>
    <property type="project" value="InterPro"/>
</dbReference>
<dbReference type="EMBL" id="JABDTM020025572">
    <property type="protein sequence ID" value="KAH0813127.1"/>
    <property type="molecule type" value="Genomic_DNA"/>
</dbReference>
<evidence type="ECO:0000259" key="3">
    <source>
        <dbReference type="Pfam" id="PF01498"/>
    </source>
</evidence>
<reference evidence="4" key="2">
    <citation type="submission" date="2021-08" db="EMBL/GenBank/DDBJ databases">
        <authorList>
            <person name="Eriksson T."/>
        </authorList>
    </citation>
    <scope>NUCLEOTIDE SEQUENCE</scope>
    <source>
        <strain evidence="4">Stoneville</strain>
        <tissue evidence="4">Whole head</tissue>
    </source>
</reference>